<dbReference type="Pfam" id="PF00122">
    <property type="entry name" value="E1-E2_ATPase"/>
    <property type="match status" value="1"/>
</dbReference>
<sequence length="815" mass="85169">MALGQSVVLPVQNMVCGSCAARVVRAVEAVSGLKDASVNLAEETVQFSSPDVQTAQDALRALEAAGYPAQTQELRLMISGMSCASCVGRLQKALDAKAGVLHAQVNLADESATIAFVPSLITAQGLADVATKAGYPALLPSDETPVDRYVQKEAEAAHSRRIMLWAAALSLPVFILEMGGHLFPALHHLIGRTIGMENSWRIQFVLTSLVLFGPGRQFFFNGLPALWRMAPNMNSLVALGAGAAWIFSTIALFIPSVLPAGTRAVYFEAAAVIVTLILLGRWFEARAKGQTGAAIQKLIGLQPRTARVAQGQDWVEVPVAELQVGVRFLLKPGERVPTDAVLIEGTGTVDESMMTGEPMQVTKSAGDGLTGGTVNGHGSLICEVSRVGHDTTLAQIIRMVQQAQGARLPIQALVDRVTLWFVPAVMGIALLTVGLWLIFGPEPSLSYALVAGVSVLIIACPCAMGLATPTSILVGSGRAAELGVLFRQGDALQSLCDVKTVAFDKTGTLTLGKPMLTDLVSIDPAAGDHILAQVSALESRSEHPLAHAILEAAGDKGLTLPEATDVQTISGKGIRGKVEGQDVAVGNARMMQDCGAAIQELEARASAARAKGHTVSFVAVENKVVAIIVISDPLRPTSKDAIAALQAREVQVAMISGDSRDTAKAVAQSLGIETVIADVLPEGKIDALKSLRETHGKIAFVGDGINDAPVLAEADVGIAIGTGTDVAIETADVVLMSGDVQGVVHAFDLSRQTLRNIKQNLVWAFGYNAALIPVAAGALYPAFGMLLSPGLAAGAMAFSSVFVLGNALRLRHVGV</sequence>
<dbReference type="InterPro" id="IPR027256">
    <property type="entry name" value="P-typ_ATPase_IB"/>
</dbReference>
<accession>A0ABQ5VMI1</accession>
<evidence type="ECO:0000256" key="9">
    <source>
        <dbReference type="ARBA" id="ARBA00023136"/>
    </source>
</evidence>
<keyword evidence="10" id="KW-1003">Cell membrane</keyword>
<dbReference type="SFLD" id="SFLDG00002">
    <property type="entry name" value="C1.7:_P-type_atpase_like"/>
    <property type="match status" value="1"/>
</dbReference>
<feature type="transmembrane region" description="Helical" evidence="10">
    <location>
        <begin position="445"/>
        <end position="468"/>
    </location>
</feature>
<evidence type="ECO:0000256" key="10">
    <source>
        <dbReference type="RuleBase" id="RU362081"/>
    </source>
</evidence>
<feature type="transmembrane region" description="Helical" evidence="10">
    <location>
        <begin position="235"/>
        <end position="258"/>
    </location>
</feature>
<evidence type="ECO:0000256" key="5">
    <source>
        <dbReference type="ARBA" id="ARBA00022741"/>
    </source>
</evidence>
<gene>
    <name evidence="12" type="ORF">GCM10007927_31780</name>
</gene>
<comment type="caution">
    <text evidence="12">The sequence shown here is derived from an EMBL/GenBank/DDBJ whole genome shotgun (WGS) entry which is preliminary data.</text>
</comment>
<dbReference type="PROSITE" id="PS00154">
    <property type="entry name" value="ATPASE_E1_E2"/>
    <property type="match status" value="1"/>
</dbReference>
<dbReference type="NCBIfam" id="TIGR01512">
    <property type="entry name" value="ATPase-IB2_Cd"/>
    <property type="match status" value="1"/>
</dbReference>
<dbReference type="Pfam" id="PF00403">
    <property type="entry name" value="HMA"/>
    <property type="match status" value="2"/>
</dbReference>
<dbReference type="PRINTS" id="PR00119">
    <property type="entry name" value="CATATPASE"/>
</dbReference>
<keyword evidence="9 10" id="KW-0472">Membrane</keyword>
<comment type="subcellular location">
    <subcellularLocation>
        <location evidence="10">Cell membrane</location>
    </subcellularLocation>
    <subcellularLocation>
        <location evidence="1">Endomembrane system</location>
        <topology evidence="1">Multi-pass membrane protein</topology>
    </subcellularLocation>
</comment>
<evidence type="ECO:0000256" key="2">
    <source>
        <dbReference type="ARBA" id="ARBA00006024"/>
    </source>
</evidence>
<evidence type="ECO:0000256" key="4">
    <source>
        <dbReference type="ARBA" id="ARBA00022723"/>
    </source>
</evidence>
<evidence type="ECO:0000256" key="7">
    <source>
        <dbReference type="ARBA" id="ARBA00022967"/>
    </source>
</evidence>
<dbReference type="NCBIfam" id="TIGR01525">
    <property type="entry name" value="ATPase-IB_hvy"/>
    <property type="match status" value="1"/>
</dbReference>
<dbReference type="Gene3D" id="3.30.70.100">
    <property type="match status" value="2"/>
</dbReference>
<dbReference type="SUPFAM" id="SSF81665">
    <property type="entry name" value="Calcium ATPase, transmembrane domain M"/>
    <property type="match status" value="1"/>
</dbReference>
<keyword evidence="13" id="KW-1185">Reference proteome</keyword>
<dbReference type="SUPFAM" id="SSF56784">
    <property type="entry name" value="HAD-like"/>
    <property type="match status" value="1"/>
</dbReference>
<dbReference type="CDD" id="cd02094">
    <property type="entry name" value="P-type_ATPase_Cu-like"/>
    <property type="match status" value="1"/>
</dbReference>
<feature type="domain" description="HMA" evidence="11">
    <location>
        <begin position="5"/>
        <end position="70"/>
    </location>
</feature>
<dbReference type="Gene3D" id="2.70.150.10">
    <property type="entry name" value="Calcium-transporting ATPase, cytoplasmic transduction domain A"/>
    <property type="match status" value="1"/>
</dbReference>
<reference evidence="12" key="1">
    <citation type="journal article" date="2014" name="Int. J. Syst. Evol. Microbiol.">
        <title>Complete genome of a new Firmicutes species belonging to the dominant human colonic microbiota ('Ruminococcus bicirculans') reveals two chromosomes and a selective capacity to utilize plant glucans.</title>
        <authorList>
            <consortium name="NISC Comparative Sequencing Program"/>
            <person name="Wegmann U."/>
            <person name="Louis P."/>
            <person name="Goesmann A."/>
            <person name="Henrissat B."/>
            <person name="Duncan S.H."/>
            <person name="Flint H.J."/>
        </authorList>
    </citation>
    <scope>NUCLEOTIDE SEQUENCE</scope>
    <source>
        <strain evidence="12">NBRC 109915</strain>
    </source>
</reference>
<dbReference type="InterPro" id="IPR001757">
    <property type="entry name" value="P_typ_ATPase"/>
</dbReference>
<evidence type="ECO:0000259" key="11">
    <source>
        <dbReference type="PROSITE" id="PS50846"/>
    </source>
</evidence>
<dbReference type="EMBL" id="BSNL01000001">
    <property type="protein sequence ID" value="GLQ28375.1"/>
    <property type="molecule type" value="Genomic_DNA"/>
</dbReference>
<dbReference type="InterPro" id="IPR036163">
    <property type="entry name" value="HMA_dom_sf"/>
</dbReference>
<keyword evidence="6 10" id="KW-0067">ATP-binding</keyword>
<protein>
    <submittedName>
        <fullName evidence="12">Copper-translocating P-type ATPase</fullName>
    </submittedName>
</protein>
<dbReference type="InterPro" id="IPR036412">
    <property type="entry name" value="HAD-like_sf"/>
</dbReference>
<evidence type="ECO:0000256" key="1">
    <source>
        <dbReference type="ARBA" id="ARBA00004127"/>
    </source>
</evidence>
<reference evidence="12" key="2">
    <citation type="submission" date="2023-01" db="EMBL/GenBank/DDBJ databases">
        <title>Draft genome sequence of Sulfitobacter pacificus strain NBRC 109915.</title>
        <authorList>
            <person name="Sun Q."/>
            <person name="Mori K."/>
        </authorList>
    </citation>
    <scope>NUCLEOTIDE SEQUENCE</scope>
    <source>
        <strain evidence="12">NBRC 109915</strain>
    </source>
</reference>
<dbReference type="InterPro" id="IPR023298">
    <property type="entry name" value="ATPase_P-typ_TM_dom_sf"/>
</dbReference>
<dbReference type="SFLD" id="SFLDF00027">
    <property type="entry name" value="p-type_atpase"/>
    <property type="match status" value="1"/>
</dbReference>
<feature type="transmembrane region" description="Helical" evidence="10">
    <location>
        <begin position="761"/>
        <end position="780"/>
    </location>
</feature>
<keyword evidence="7" id="KW-1278">Translocase</keyword>
<dbReference type="InterPro" id="IPR006121">
    <property type="entry name" value="HMA_dom"/>
</dbReference>
<dbReference type="InterPro" id="IPR023214">
    <property type="entry name" value="HAD_sf"/>
</dbReference>
<keyword evidence="3 10" id="KW-0812">Transmembrane</keyword>
<dbReference type="InterPro" id="IPR017969">
    <property type="entry name" value="Heavy-metal-associated_CS"/>
</dbReference>
<feature type="transmembrane region" description="Helical" evidence="10">
    <location>
        <begin position="264"/>
        <end position="283"/>
    </location>
</feature>
<dbReference type="Gene3D" id="3.40.1110.10">
    <property type="entry name" value="Calcium-transporting ATPase, cytoplasmic domain N"/>
    <property type="match status" value="1"/>
</dbReference>
<evidence type="ECO:0000313" key="13">
    <source>
        <dbReference type="Proteomes" id="UP001161388"/>
    </source>
</evidence>
<dbReference type="SFLD" id="SFLDS00003">
    <property type="entry name" value="Haloacid_Dehalogenase"/>
    <property type="match status" value="1"/>
</dbReference>
<dbReference type="PROSITE" id="PS01047">
    <property type="entry name" value="HMA_1"/>
    <property type="match status" value="1"/>
</dbReference>
<dbReference type="Gene3D" id="3.40.50.1000">
    <property type="entry name" value="HAD superfamily/HAD-like"/>
    <property type="match status" value="1"/>
</dbReference>
<evidence type="ECO:0000313" key="12">
    <source>
        <dbReference type="EMBL" id="GLQ28375.1"/>
    </source>
</evidence>
<dbReference type="Proteomes" id="UP001161388">
    <property type="component" value="Unassembled WGS sequence"/>
</dbReference>
<dbReference type="InterPro" id="IPR018303">
    <property type="entry name" value="ATPase_P-typ_P_site"/>
</dbReference>
<dbReference type="InterPro" id="IPR059000">
    <property type="entry name" value="ATPase_P-type_domA"/>
</dbReference>
<feature type="transmembrane region" description="Helical" evidence="10">
    <location>
        <begin position="417"/>
        <end position="439"/>
    </location>
</feature>
<keyword evidence="5 10" id="KW-0547">Nucleotide-binding</keyword>
<name>A0ABQ5VMI1_9RHOB</name>
<dbReference type="RefSeq" id="WP_284374796.1">
    <property type="nucleotide sequence ID" value="NZ_BSNL01000001.1"/>
</dbReference>
<feature type="transmembrane region" description="Helical" evidence="10">
    <location>
        <begin position="786"/>
        <end position="808"/>
    </location>
</feature>
<keyword evidence="4 10" id="KW-0479">Metal-binding</keyword>
<dbReference type="Pfam" id="PF00702">
    <property type="entry name" value="Hydrolase"/>
    <property type="match status" value="1"/>
</dbReference>
<feature type="domain" description="HMA" evidence="11">
    <location>
        <begin position="72"/>
        <end position="138"/>
    </location>
</feature>
<organism evidence="12 13">
    <name type="scientific">Sulfitobacter pacificus</name>
    <dbReference type="NCBI Taxonomy" id="1499314"/>
    <lineage>
        <taxon>Bacteria</taxon>
        <taxon>Pseudomonadati</taxon>
        <taxon>Pseudomonadota</taxon>
        <taxon>Alphaproteobacteria</taxon>
        <taxon>Rhodobacterales</taxon>
        <taxon>Roseobacteraceae</taxon>
        <taxon>Sulfitobacter</taxon>
    </lineage>
</organism>
<evidence type="ECO:0000256" key="6">
    <source>
        <dbReference type="ARBA" id="ARBA00022840"/>
    </source>
</evidence>
<dbReference type="SUPFAM" id="SSF55008">
    <property type="entry name" value="HMA, heavy metal-associated domain"/>
    <property type="match status" value="2"/>
</dbReference>
<dbReference type="CDD" id="cd00371">
    <property type="entry name" value="HMA"/>
    <property type="match status" value="2"/>
</dbReference>
<evidence type="ECO:0000256" key="8">
    <source>
        <dbReference type="ARBA" id="ARBA00022989"/>
    </source>
</evidence>
<comment type="similarity">
    <text evidence="2 10">Belongs to the cation transport ATPase (P-type) (TC 3.A.3) family. Type IB subfamily.</text>
</comment>
<evidence type="ECO:0000256" key="3">
    <source>
        <dbReference type="ARBA" id="ARBA00022692"/>
    </source>
</evidence>
<dbReference type="InterPro" id="IPR023299">
    <property type="entry name" value="ATPase_P-typ_cyto_dom_N"/>
</dbReference>
<dbReference type="SUPFAM" id="SSF81653">
    <property type="entry name" value="Calcium ATPase, transduction domain A"/>
    <property type="match status" value="1"/>
</dbReference>
<feature type="transmembrane region" description="Helical" evidence="10">
    <location>
        <begin position="162"/>
        <end position="182"/>
    </location>
</feature>
<dbReference type="InterPro" id="IPR044492">
    <property type="entry name" value="P_typ_ATPase_HD_dom"/>
</dbReference>
<dbReference type="PANTHER" id="PTHR43520:SF8">
    <property type="entry name" value="P-TYPE CU(+) TRANSPORTER"/>
    <property type="match status" value="1"/>
</dbReference>
<dbReference type="PROSITE" id="PS50846">
    <property type="entry name" value="HMA_2"/>
    <property type="match status" value="2"/>
</dbReference>
<dbReference type="PANTHER" id="PTHR43520">
    <property type="entry name" value="ATP7, ISOFORM B"/>
    <property type="match status" value="1"/>
</dbReference>
<proteinExistence type="inferred from homology"/>
<dbReference type="NCBIfam" id="TIGR01494">
    <property type="entry name" value="ATPase_P-type"/>
    <property type="match status" value="1"/>
</dbReference>
<dbReference type="InterPro" id="IPR008250">
    <property type="entry name" value="ATPase_P-typ_transduc_dom_A_sf"/>
</dbReference>
<dbReference type="NCBIfam" id="TIGR01511">
    <property type="entry name" value="ATPase-IB1_Cu"/>
    <property type="match status" value="1"/>
</dbReference>
<feature type="transmembrane region" description="Helical" evidence="10">
    <location>
        <begin position="202"/>
        <end position="223"/>
    </location>
</feature>
<keyword evidence="8 10" id="KW-1133">Transmembrane helix</keyword>
<dbReference type="PRINTS" id="PR00943">
    <property type="entry name" value="CUATPASE"/>
</dbReference>